<dbReference type="Proteomes" id="UP000001861">
    <property type="component" value="Unassembled WGS sequence"/>
</dbReference>
<dbReference type="VEuPathDB" id="FungiDB:CC1G_05757"/>
<name>A8NA30_COPC7</name>
<dbReference type="eggNOG" id="ENOG502S5ZC">
    <property type="taxonomic scope" value="Eukaryota"/>
</dbReference>
<keyword evidence="1" id="KW-1133">Transmembrane helix</keyword>
<keyword evidence="1" id="KW-0472">Membrane</keyword>
<dbReference type="RefSeq" id="XP_001831686.2">
    <property type="nucleotide sequence ID" value="XM_001831634.2"/>
</dbReference>
<dbReference type="KEGG" id="cci:CC1G_05757"/>
<reference evidence="2 3" key="1">
    <citation type="journal article" date="2010" name="Proc. Natl. Acad. Sci. U.S.A.">
        <title>Insights into evolution of multicellular fungi from the assembled chromosomes of the mushroom Coprinopsis cinerea (Coprinus cinereus).</title>
        <authorList>
            <person name="Stajich J.E."/>
            <person name="Wilke S.K."/>
            <person name="Ahren D."/>
            <person name="Au C.H."/>
            <person name="Birren B.W."/>
            <person name="Borodovsky M."/>
            <person name="Burns C."/>
            <person name="Canback B."/>
            <person name="Casselton L.A."/>
            <person name="Cheng C.K."/>
            <person name="Deng J."/>
            <person name="Dietrich F.S."/>
            <person name="Fargo D.C."/>
            <person name="Farman M.L."/>
            <person name="Gathman A.C."/>
            <person name="Goldberg J."/>
            <person name="Guigo R."/>
            <person name="Hoegger P.J."/>
            <person name="Hooker J.B."/>
            <person name="Huggins A."/>
            <person name="James T.Y."/>
            <person name="Kamada T."/>
            <person name="Kilaru S."/>
            <person name="Kodira C."/>
            <person name="Kues U."/>
            <person name="Kupfer D."/>
            <person name="Kwan H.S."/>
            <person name="Lomsadze A."/>
            <person name="Li W."/>
            <person name="Lilly W.W."/>
            <person name="Ma L.J."/>
            <person name="Mackey A.J."/>
            <person name="Manning G."/>
            <person name="Martin F."/>
            <person name="Muraguchi H."/>
            <person name="Natvig D.O."/>
            <person name="Palmerini H."/>
            <person name="Ramesh M.A."/>
            <person name="Rehmeyer C.J."/>
            <person name="Roe B.A."/>
            <person name="Shenoy N."/>
            <person name="Stanke M."/>
            <person name="Ter-Hovhannisyan V."/>
            <person name="Tunlid A."/>
            <person name="Velagapudi R."/>
            <person name="Vision T.J."/>
            <person name="Zeng Q."/>
            <person name="Zolan M.E."/>
            <person name="Pukkila P.J."/>
        </authorList>
    </citation>
    <scope>NUCLEOTIDE SEQUENCE [LARGE SCALE GENOMIC DNA]</scope>
    <source>
        <strain evidence="3">Okayama-7 / 130 / ATCC MYA-4618 / FGSC 9003</strain>
    </source>
</reference>
<organism evidence="2 3">
    <name type="scientific">Coprinopsis cinerea (strain Okayama-7 / 130 / ATCC MYA-4618 / FGSC 9003)</name>
    <name type="common">Inky cap fungus</name>
    <name type="synonym">Hormographiella aspergillata</name>
    <dbReference type="NCBI Taxonomy" id="240176"/>
    <lineage>
        <taxon>Eukaryota</taxon>
        <taxon>Fungi</taxon>
        <taxon>Dikarya</taxon>
        <taxon>Basidiomycota</taxon>
        <taxon>Agaricomycotina</taxon>
        <taxon>Agaricomycetes</taxon>
        <taxon>Agaricomycetidae</taxon>
        <taxon>Agaricales</taxon>
        <taxon>Agaricineae</taxon>
        <taxon>Psathyrellaceae</taxon>
        <taxon>Coprinopsis</taxon>
    </lineage>
</organism>
<keyword evidence="3" id="KW-1185">Reference proteome</keyword>
<gene>
    <name evidence="2" type="ORF">CC1G_05757</name>
</gene>
<protein>
    <submittedName>
        <fullName evidence="2">Uncharacterized protein</fullName>
    </submittedName>
</protein>
<evidence type="ECO:0000313" key="3">
    <source>
        <dbReference type="Proteomes" id="UP000001861"/>
    </source>
</evidence>
<dbReference type="OMA" id="MWIMFIL"/>
<dbReference type="InterPro" id="IPR028978">
    <property type="entry name" value="Chorismate_lyase_/UTRA_dom_sf"/>
</dbReference>
<evidence type="ECO:0000256" key="1">
    <source>
        <dbReference type="SAM" id="Phobius"/>
    </source>
</evidence>
<comment type="caution">
    <text evidence="2">The sequence shown here is derived from an EMBL/GenBank/DDBJ whole genome shotgun (WGS) entry which is preliminary data.</text>
</comment>
<keyword evidence="1" id="KW-0812">Transmembrane</keyword>
<accession>A8NA30</accession>
<dbReference type="SUPFAM" id="SSF64288">
    <property type="entry name" value="Chorismate lyase-like"/>
    <property type="match status" value="1"/>
</dbReference>
<dbReference type="InParanoid" id="A8NA30"/>
<dbReference type="EMBL" id="AACS02000007">
    <property type="protein sequence ID" value="EAU90219.2"/>
    <property type="molecule type" value="Genomic_DNA"/>
</dbReference>
<feature type="transmembrane region" description="Helical" evidence="1">
    <location>
        <begin position="248"/>
        <end position="270"/>
    </location>
</feature>
<dbReference type="AlphaFoldDB" id="A8NA30"/>
<sequence length="281" mass="31088">MTRQNDIPSSVPSLKMTSFDTYNAKTTSISYPWPAGVTGVERIALSAHGDLQRVLSAFFSRPIVIALVYSHTLHQTSPNSSPEPLTLPNPQVIASASATSPITQTRQVHLQCGGKIACTATSIVRITSPDIAHLFLEEKYAIGQMFRRLEKVPAFELLSVGIGPVKSSDKEHAHLAPRSSTQERNQLWRKYKLVIPDFECEILEVFPCRAMFTDSEAWLKGEPMQDPPAAIKDGEISFTIRLSRLQHGFLLIFVLTALFVAGIEGMLLYLGRPVNCRRALA</sequence>
<evidence type="ECO:0000313" key="2">
    <source>
        <dbReference type="EMBL" id="EAU90219.2"/>
    </source>
</evidence>
<proteinExistence type="predicted"/>
<dbReference type="HOGENOM" id="CLU_093919_0_0_1"/>
<dbReference type="Gene3D" id="3.40.1410.10">
    <property type="entry name" value="Chorismate lyase-like"/>
    <property type="match status" value="1"/>
</dbReference>
<dbReference type="GeneID" id="6008160"/>
<dbReference type="OrthoDB" id="5673at2759"/>